<feature type="transmembrane region" description="Helical" evidence="5">
    <location>
        <begin position="104"/>
        <end position="124"/>
    </location>
</feature>
<dbReference type="PATRIC" id="fig|1261127.3.peg.5243"/>
<protein>
    <recommendedName>
        <fullName evidence="6">Major facilitator superfamily (MFS) profile domain-containing protein</fullName>
    </recommendedName>
</protein>
<evidence type="ECO:0000313" key="7">
    <source>
        <dbReference type="EMBL" id="AKE61650.1"/>
    </source>
</evidence>
<dbReference type="PROSITE" id="PS50850">
    <property type="entry name" value="MFS"/>
    <property type="match status" value="1"/>
</dbReference>
<gene>
    <name evidence="7" type="ORF">F384_25300</name>
</gene>
<reference evidence="7 8" key="1">
    <citation type="journal article" date="2013" name="Appl. Microbiol. Biotechnol.">
        <title>Glycerol assimilation and production of 1,3-propanediol by Citrobacter amalonaticus Y19.</title>
        <authorList>
            <person name="Ainala S.K."/>
            <person name="Ashok S."/>
            <person name="Ko Y."/>
            <person name="Park S."/>
        </authorList>
    </citation>
    <scope>NUCLEOTIDE SEQUENCE [LARGE SCALE GENOMIC DNA]</scope>
    <source>
        <strain evidence="7 8">Y19</strain>
    </source>
</reference>
<feature type="transmembrane region" description="Helical" evidence="5">
    <location>
        <begin position="168"/>
        <end position="189"/>
    </location>
</feature>
<keyword evidence="4 5" id="KW-0472">Membrane</keyword>
<accession>A0A0F6RI27</accession>
<evidence type="ECO:0000313" key="8">
    <source>
        <dbReference type="Proteomes" id="UP000034085"/>
    </source>
</evidence>
<dbReference type="InterPro" id="IPR036259">
    <property type="entry name" value="MFS_trans_sf"/>
</dbReference>
<keyword evidence="3 5" id="KW-1133">Transmembrane helix</keyword>
<name>A0A0F6RI27_CITAM</name>
<dbReference type="PANTHER" id="PTHR23534">
    <property type="entry name" value="MFS PERMEASE"/>
    <property type="match status" value="1"/>
</dbReference>
<dbReference type="PANTHER" id="PTHR23534:SF1">
    <property type="entry name" value="MAJOR FACILITATOR SUPERFAMILY PROTEIN"/>
    <property type="match status" value="1"/>
</dbReference>
<feature type="transmembrane region" description="Helical" evidence="5">
    <location>
        <begin position="80"/>
        <end position="98"/>
    </location>
</feature>
<feature type="transmembrane region" description="Helical" evidence="5">
    <location>
        <begin position="144"/>
        <end position="162"/>
    </location>
</feature>
<evidence type="ECO:0000256" key="4">
    <source>
        <dbReference type="ARBA" id="ARBA00023136"/>
    </source>
</evidence>
<organism evidence="7 8">
    <name type="scientific">Citrobacter amalonaticus Y19</name>
    <dbReference type="NCBI Taxonomy" id="1261127"/>
    <lineage>
        <taxon>Bacteria</taxon>
        <taxon>Pseudomonadati</taxon>
        <taxon>Pseudomonadota</taxon>
        <taxon>Gammaproteobacteria</taxon>
        <taxon>Enterobacterales</taxon>
        <taxon>Enterobacteriaceae</taxon>
        <taxon>Citrobacter</taxon>
    </lineage>
</organism>
<evidence type="ECO:0000256" key="3">
    <source>
        <dbReference type="ARBA" id="ARBA00022989"/>
    </source>
</evidence>
<feature type="transmembrane region" description="Helical" evidence="5">
    <location>
        <begin position="385"/>
        <end position="403"/>
    </location>
</feature>
<evidence type="ECO:0000259" key="6">
    <source>
        <dbReference type="PROSITE" id="PS50850"/>
    </source>
</evidence>
<keyword evidence="2 5" id="KW-0812">Transmembrane</keyword>
<dbReference type="EMBL" id="CP011132">
    <property type="protein sequence ID" value="AKE61650.1"/>
    <property type="molecule type" value="Genomic_DNA"/>
</dbReference>
<feature type="transmembrane region" description="Helical" evidence="5">
    <location>
        <begin position="54"/>
        <end position="73"/>
    </location>
</feature>
<sequence>MDNTEKIDQRAWHYVNLIFLMQIVGASSSPIIISLGGMVGAKLSSTPSLATLPVSLYSIGMALATLPVGYLIARFGRQSTYLTGALIAAIGGLFAAYGVYSASFLNFCIGAVLAGGYGACVQNYRFAAIDYLPRSAHPKAISRVMQGGLIAAVVGPQLVIFGQDILDVPLVGSFLSQSVLALIAIILILSVGRLTTGLVVPEEEQITAQNGRQEDNTPWQPRTMLQIIKSFRFIVAVTAGLTSYGLMMFMMTVTSMAIVDAGHSINHATLGVQWHILAMYLPSFFTGKLMTRYGKLPVTLLGFLIIALSSICYFIGNSVFIFWSGFALLGLGWNFSFIGATALVTECYRASERSKVQSLNDLLVFGASAIASLISGQLYHSLGWINLNLLTFIPIALTVLLLLRLSKKGSEGQD</sequence>
<dbReference type="KEGG" id="cama:F384_25300"/>
<dbReference type="RefSeq" id="WP_046497036.1">
    <property type="nucleotide sequence ID" value="NZ_CP011132.1"/>
</dbReference>
<keyword evidence="1" id="KW-1003">Cell membrane</keyword>
<feature type="transmembrane region" description="Helical" evidence="5">
    <location>
        <begin position="322"/>
        <end position="347"/>
    </location>
</feature>
<dbReference type="InterPro" id="IPR011701">
    <property type="entry name" value="MFS"/>
</dbReference>
<dbReference type="Proteomes" id="UP000034085">
    <property type="component" value="Chromosome"/>
</dbReference>
<dbReference type="Pfam" id="PF07690">
    <property type="entry name" value="MFS_1"/>
    <property type="match status" value="1"/>
</dbReference>
<feature type="domain" description="Major facilitator superfamily (MFS) profile" evidence="6">
    <location>
        <begin position="231"/>
        <end position="414"/>
    </location>
</feature>
<dbReference type="GO" id="GO:0022857">
    <property type="term" value="F:transmembrane transporter activity"/>
    <property type="evidence" value="ECO:0007669"/>
    <property type="project" value="InterPro"/>
</dbReference>
<feature type="transmembrane region" description="Helical" evidence="5">
    <location>
        <begin position="12"/>
        <end position="34"/>
    </location>
</feature>
<dbReference type="Gene3D" id="1.20.1250.20">
    <property type="entry name" value="MFS general substrate transporter like domains"/>
    <property type="match status" value="1"/>
</dbReference>
<evidence type="ECO:0000256" key="5">
    <source>
        <dbReference type="SAM" id="Phobius"/>
    </source>
</evidence>
<evidence type="ECO:0000256" key="1">
    <source>
        <dbReference type="ARBA" id="ARBA00022475"/>
    </source>
</evidence>
<dbReference type="HOGENOM" id="CLU_047644_2_0_6"/>
<dbReference type="AlphaFoldDB" id="A0A0F6RI27"/>
<feature type="transmembrane region" description="Helical" evidence="5">
    <location>
        <begin position="233"/>
        <end position="259"/>
    </location>
</feature>
<evidence type="ECO:0000256" key="2">
    <source>
        <dbReference type="ARBA" id="ARBA00022692"/>
    </source>
</evidence>
<feature type="transmembrane region" description="Helical" evidence="5">
    <location>
        <begin position="265"/>
        <end position="286"/>
    </location>
</feature>
<feature type="transmembrane region" description="Helical" evidence="5">
    <location>
        <begin position="359"/>
        <end position="379"/>
    </location>
</feature>
<feature type="transmembrane region" description="Helical" evidence="5">
    <location>
        <begin position="298"/>
        <end position="316"/>
    </location>
</feature>
<dbReference type="SUPFAM" id="SSF103473">
    <property type="entry name" value="MFS general substrate transporter"/>
    <property type="match status" value="1"/>
</dbReference>
<proteinExistence type="predicted"/>
<dbReference type="OrthoDB" id="8558006at2"/>
<dbReference type="InterPro" id="IPR020846">
    <property type="entry name" value="MFS_dom"/>
</dbReference>